<evidence type="ECO:0000256" key="1">
    <source>
        <dbReference type="SAM" id="MobiDB-lite"/>
    </source>
</evidence>
<keyword evidence="2" id="KW-0472">Membrane</keyword>
<organism evidence="3 4">
    <name type="scientific">Gracilimonas mengyeensis</name>
    <dbReference type="NCBI Taxonomy" id="1302730"/>
    <lineage>
        <taxon>Bacteria</taxon>
        <taxon>Pseudomonadati</taxon>
        <taxon>Balneolota</taxon>
        <taxon>Balneolia</taxon>
        <taxon>Balneolales</taxon>
        <taxon>Balneolaceae</taxon>
        <taxon>Gracilimonas</taxon>
    </lineage>
</organism>
<keyword evidence="4" id="KW-1185">Reference proteome</keyword>
<gene>
    <name evidence="3" type="ORF">SAMN06265219_104186</name>
</gene>
<protein>
    <recommendedName>
        <fullName evidence="5">DUF2892 domain-containing protein</fullName>
    </recommendedName>
</protein>
<feature type="compositionally biased region" description="Basic and acidic residues" evidence="1">
    <location>
        <begin position="72"/>
        <end position="89"/>
    </location>
</feature>
<reference evidence="3 4" key="1">
    <citation type="submission" date="2017-05" db="EMBL/GenBank/DDBJ databases">
        <authorList>
            <person name="Varghese N."/>
            <person name="Submissions S."/>
        </authorList>
    </citation>
    <scope>NUCLEOTIDE SEQUENCE [LARGE SCALE GENOMIC DNA]</scope>
    <source>
        <strain evidence="3 4">DSM 21985</strain>
    </source>
</reference>
<proteinExistence type="predicted"/>
<keyword evidence="2" id="KW-0812">Transmembrane</keyword>
<accession>A0A521C5I4</accession>
<evidence type="ECO:0008006" key="5">
    <source>
        <dbReference type="Google" id="ProtNLM"/>
    </source>
</evidence>
<feature type="region of interest" description="Disordered" evidence="1">
    <location>
        <begin position="70"/>
        <end position="89"/>
    </location>
</feature>
<dbReference type="EMBL" id="FXTP01000004">
    <property type="protein sequence ID" value="SMO54682.1"/>
    <property type="molecule type" value="Genomic_DNA"/>
</dbReference>
<evidence type="ECO:0000256" key="2">
    <source>
        <dbReference type="SAM" id="Phobius"/>
    </source>
</evidence>
<evidence type="ECO:0000313" key="4">
    <source>
        <dbReference type="Proteomes" id="UP000317557"/>
    </source>
</evidence>
<feature type="transmembrane region" description="Helical" evidence="2">
    <location>
        <begin position="21"/>
        <end position="38"/>
    </location>
</feature>
<dbReference type="AlphaFoldDB" id="A0A521C5I4"/>
<dbReference type="Proteomes" id="UP000317557">
    <property type="component" value="Unassembled WGS sequence"/>
</dbReference>
<name>A0A521C5I4_9BACT</name>
<dbReference type="RefSeq" id="WP_185957192.1">
    <property type="nucleotide sequence ID" value="NZ_FXTP01000004.1"/>
</dbReference>
<evidence type="ECO:0000313" key="3">
    <source>
        <dbReference type="EMBL" id="SMO54682.1"/>
    </source>
</evidence>
<keyword evidence="2" id="KW-1133">Transmembrane helix</keyword>
<sequence length="89" mass="10006">MKAVATRIKNRLFTNWHTMRWVALAISVFFAAMGVLYQDVLTGFFSAFFLFQALTNTGCMVSQSCGVPASRKTQESTHSEVEFSEIKES</sequence>